<dbReference type="InterPro" id="IPR002744">
    <property type="entry name" value="MIP18-like"/>
</dbReference>
<feature type="region of interest" description="Disordered" evidence="1">
    <location>
        <begin position="1"/>
        <end position="22"/>
    </location>
</feature>
<dbReference type="Gene3D" id="3.30.300.130">
    <property type="entry name" value="Fe-S cluster assembly (FSCA)"/>
    <property type="match status" value="1"/>
</dbReference>
<reference evidence="5" key="1">
    <citation type="journal article" date="2013" name="Genome">
        <title>Draft Genome Sequence of Geobacillus kaustophilus GBlys, a Lysogenic Strain with Bacteriophage phiOH2.</title>
        <authorList>
            <person name="Doi K."/>
            <person name="Mori K."/>
            <person name="Martono H."/>
            <person name="Nagayoshi Y."/>
            <person name="Fujino Y."/>
            <person name="Tashiro K."/>
            <person name="Kuhara S."/>
            <person name="Ohshima T."/>
        </authorList>
    </citation>
    <scope>NUCLEOTIDE SEQUENCE [LARGE SCALE GENOMIC DNA]</scope>
    <source>
        <strain evidence="5">GBlys</strain>
    </source>
</reference>
<evidence type="ECO:0000313" key="5">
    <source>
        <dbReference type="Proteomes" id="UP000016424"/>
    </source>
</evidence>
<dbReference type="InterPro" id="IPR056572">
    <property type="entry name" value="Zn_ribbon_PaaD"/>
</dbReference>
<sequence>MLKKQNDATLAAPGSQSGKTAADWEMRGRIMTKEEVWKTLELVKDPEIHSVSIVDLGMVERVDVHDGAVSISLLPTFLGCPALDIIRAKVEEAVKQAGASAVTVEFLRHPPWTSDRISEAGRERLKQFGIAPPPRQMSPGAWQVECPYCGAERTVMENLFGPTACRSIFYCKQCKNPFEAMKPVLISG</sequence>
<gene>
    <name evidence="4" type="ORF">GBL_1338</name>
</gene>
<dbReference type="PANTHER" id="PTHR42831">
    <property type="entry name" value="FE-S PROTEIN MATURATION AUXILIARY FACTOR YITW"/>
    <property type="match status" value="1"/>
</dbReference>
<evidence type="ECO:0000313" key="4">
    <source>
        <dbReference type="EMBL" id="GAD13121.1"/>
    </source>
</evidence>
<organism evidence="4 5">
    <name type="scientific">Geobacillus kaustophilus GBlys</name>
    <dbReference type="NCBI Taxonomy" id="1337888"/>
    <lineage>
        <taxon>Bacteria</taxon>
        <taxon>Bacillati</taxon>
        <taxon>Bacillota</taxon>
        <taxon>Bacilli</taxon>
        <taxon>Bacillales</taxon>
        <taxon>Anoxybacillaceae</taxon>
        <taxon>Geobacillus</taxon>
        <taxon>Geobacillus thermoleovorans group</taxon>
    </lineage>
</organism>
<protein>
    <submittedName>
        <fullName evidence="4">Phenylacetate-CoA oxygenase, PaaJ subunit</fullName>
    </submittedName>
</protein>
<dbReference type="NCBIfam" id="TIGR02159">
    <property type="entry name" value="PA_CoA_Oxy4"/>
    <property type="match status" value="1"/>
</dbReference>
<name>U2WQS2_GEOKU</name>
<comment type="caution">
    <text evidence="4">The sequence shown here is derived from an EMBL/GenBank/DDBJ whole genome shotgun (WGS) entry which is preliminary data.</text>
</comment>
<dbReference type="Pfam" id="PF23451">
    <property type="entry name" value="Zn_ribbon_PaaD"/>
    <property type="match status" value="1"/>
</dbReference>
<evidence type="ECO:0000256" key="1">
    <source>
        <dbReference type="SAM" id="MobiDB-lite"/>
    </source>
</evidence>
<dbReference type="Pfam" id="PF01883">
    <property type="entry name" value="FeS_assembly_P"/>
    <property type="match status" value="1"/>
</dbReference>
<dbReference type="InterPro" id="IPR011883">
    <property type="entry name" value="PaaD-like"/>
</dbReference>
<accession>U2WQS2</accession>
<feature type="domain" description="PaaD zinc beta ribbon" evidence="3">
    <location>
        <begin position="132"/>
        <end position="182"/>
    </location>
</feature>
<dbReference type="SUPFAM" id="SSF117916">
    <property type="entry name" value="Fe-S cluster assembly (FSCA) domain-like"/>
    <property type="match status" value="1"/>
</dbReference>
<dbReference type="EMBL" id="BASG01000008">
    <property type="protein sequence ID" value="GAD13121.1"/>
    <property type="molecule type" value="Genomic_DNA"/>
</dbReference>
<dbReference type="Proteomes" id="UP000016424">
    <property type="component" value="Unassembled WGS sequence"/>
</dbReference>
<dbReference type="InterPro" id="IPR034904">
    <property type="entry name" value="FSCA_dom_sf"/>
</dbReference>
<proteinExistence type="predicted"/>
<evidence type="ECO:0000259" key="3">
    <source>
        <dbReference type="Pfam" id="PF23451"/>
    </source>
</evidence>
<dbReference type="PANTHER" id="PTHR42831:SF3">
    <property type="entry name" value="1,2-PHENYLACETYL-COA EPOXIDASE, SUBUNIT D-RELATED"/>
    <property type="match status" value="1"/>
</dbReference>
<feature type="domain" description="MIP18 family-like" evidence="2">
    <location>
        <begin position="33"/>
        <end position="105"/>
    </location>
</feature>
<dbReference type="InterPro" id="IPR052339">
    <property type="entry name" value="Fe-S_Maturation_MIP18"/>
</dbReference>
<dbReference type="AlphaFoldDB" id="U2WQS2"/>
<evidence type="ECO:0000259" key="2">
    <source>
        <dbReference type="Pfam" id="PF01883"/>
    </source>
</evidence>